<evidence type="ECO:0000256" key="6">
    <source>
        <dbReference type="SAM" id="Phobius"/>
    </source>
</evidence>
<dbReference type="GO" id="GO:0005886">
    <property type="term" value="C:plasma membrane"/>
    <property type="evidence" value="ECO:0007669"/>
    <property type="project" value="UniProtKB-SubCell"/>
</dbReference>
<evidence type="ECO:0000313" key="8">
    <source>
        <dbReference type="Proteomes" id="UP000536604"/>
    </source>
</evidence>
<evidence type="ECO:0000313" key="7">
    <source>
        <dbReference type="EMBL" id="MBB6121885.1"/>
    </source>
</evidence>
<keyword evidence="8" id="KW-1185">Reference proteome</keyword>
<name>A0A841IZK7_9ACTN</name>
<keyword evidence="4 6" id="KW-1133">Transmembrane helix</keyword>
<dbReference type="Proteomes" id="UP000536604">
    <property type="component" value="Unassembled WGS sequence"/>
</dbReference>
<dbReference type="RefSeq" id="WP_184293328.1">
    <property type="nucleotide sequence ID" value="NZ_JACHJO010000012.1"/>
</dbReference>
<feature type="transmembrane region" description="Helical" evidence="6">
    <location>
        <begin position="129"/>
        <end position="147"/>
    </location>
</feature>
<evidence type="ECO:0008006" key="9">
    <source>
        <dbReference type="Google" id="ProtNLM"/>
    </source>
</evidence>
<comment type="caution">
    <text evidence="7">The sequence shown here is derived from an EMBL/GenBank/DDBJ whole genome shotgun (WGS) entry which is preliminary data.</text>
</comment>
<evidence type="ECO:0000256" key="2">
    <source>
        <dbReference type="ARBA" id="ARBA00022475"/>
    </source>
</evidence>
<evidence type="ECO:0000256" key="3">
    <source>
        <dbReference type="ARBA" id="ARBA00022692"/>
    </source>
</evidence>
<organism evidence="7 8">
    <name type="scientific">Nocardiopsis algeriensis</name>
    <dbReference type="NCBI Taxonomy" id="1478215"/>
    <lineage>
        <taxon>Bacteria</taxon>
        <taxon>Bacillati</taxon>
        <taxon>Actinomycetota</taxon>
        <taxon>Actinomycetes</taxon>
        <taxon>Streptosporangiales</taxon>
        <taxon>Nocardiopsidaceae</taxon>
        <taxon>Nocardiopsis</taxon>
    </lineage>
</organism>
<dbReference type="InterPro" id="IPR010343">
    <property type="entry name" value="ArAE_1"/>
</dbReference>
<keyword evidence="2" id="KW-1003">Cell membrane</keyword>
<sequence>MGKSRDGHLARARKRLAGVAESSGRERGALAVVLKGTLAATLAWAASYYLIPSPAPAFAPFTALMMVQATVYQSVVQSLSYVLAVVLGIALQAVLAVLAGPDIVTFALVSAAALVIGRWHMLRDQRKQVATAAFFAFSVYVGASGLEQRLLELGQIVLVVLAGCAIGVAVNLTVFPPLRLRGARYAVQTLAETLRRLCEEIGQGLREGDLDESSTSDWMRRTREVESITRQARAAVAMARESTYFNPRRLLHPIRGPGYDGYDQIIDSLERVTHQVTSLTRSLVRWREDDRSDPYRSFLVRCGEFLGRASEAMGILEELNPEHLARQSEEFRSVVRRARRLEEGLEETGGEQGAVPLGDPWRPYPVLLIEASRLMDELEGLDDLLAHHRGTRPT</sequence>
<evidence type="ECO:0000256" key="5">
    <source>
        <dbReference type="ARBA" id="ARBA00023136"/>
    </source>
</evidence>
<keyword evidence="5 6" id="KW-0472">Membrane</keyword>
<feature type="transmembrane region" description="Helical" evidence="6">
    <location>
        <begin position="153"/>
        <end position="175"/>
    </location>
</feature>
<evidence type="ECO:0000256" key="4">
    <source>
        <dbReference type="ARBA" id="ARBA00022989"/>
    </source>
</evidence>
<dbReference type="EMBL" id="JACHJO010000012">
    <property type="protein sequence ID" value="MBB6121885.1"/>
    <property type="molecule type" value="Genomic_DNA"/>
</dbReference>
<comment type="subcellular location">
    <subcellularLocation>
        <location evidence="1">Cell membrane</location>
        <topology evidence="1">Multi-pass membrane protein</topology>
    </subcellularLocation>
</comment>
<proteinExistence type="predicted"/>
<protein>
    <recommendedName>
        <fullName evidence="9">Aromatic acid exporter family member 1</fullName>
    </recommendedName>
</protein>
<dbReference type="Pfam" id="PF06081">
    <property type="entry name" value="ArAE_1"/>
    <property type="match status" value="1"/>
</dbReference>
<dbReference type="AlphaFoldDB" id="A0A841IZK7"/>
<accession>A0A841IZK7</accession>
<feature type="transmembrane region" description="Helical" evidence="6">
    <location>
        <begin position="79"/>
        <end position="97"/>
    </location>
</feature>
<evidence type="ECO:0000256" key="1">
    <source>
        <dbReference type="ARBA" id="ARBA00004651"/>
    </source>
</evidence>
<gene>
    <name evidence="7" type="ORF">FHS13_003864</name>
</gene>
<feature type="transmembrane region" description="Helical" evidence="6">
    <location>
        <begin position="103"/>
        <end position="122"/>
    </location>
</feature>
<reference evidence="7 8" key="1">
    <citation type="submission" date="2020-08" db="EMBL/GenBank/DDBJ databases">
        <title>Genomic Encyclopedia of Type Strains, Phase III (KMG-III): the genomes of soil and plant-associated and newly described type strains.</title>
        <authorList>
            <person name="Whitman W."/>
        </authorList>
    </citation>
    <scope>NUCLEOTIDE SEQUENCE [LARGE SCALE GENOMIC DNA]</scope>
    <source>
        <strain evidence="7 8">CECT 8712</strain>
    </source>
</reference>
<keyword evidence="3 6" id="KW-0812">Transmembrane</keyword>